<dbReference type="EMBL" id="CADCUX010000359">
    <property type="protein sequence ID" value="CAA9415973.1"/>
    <property type="molecule type" value="Genomic_DNA"/>
</dbReference>
<dbReference type="InterPro" id="IPR050570">
    <property type="entry name" value="Cell_wall_metabolism_enzyme"/>
</dbReference>
<name>A0A6J4PLE4_9BURK</name>
<dbReference type="GO" id="GO:0046872">
    <property type="term" value="F:metal ion binding"/>
    <property type="evidence" value="ECO:0007669"/>
    <property type="project" value="UniProtKB-KW"/>
</dbReference>
<reference evidence="9" key="1">
    <citation type="submission" date="2020-02" db="EMBL/GenBank/DDBJ databases">
        <authorList>
            <person name="Meier V. D."/>
        </authorList>
    </citation>
    <scope>NUCLEOTIDE SEQUENCE</scope>
    <source>
        <strain evidence="9">AVDCRST_MAG51</strain>
    </source>
</reference>
<keyword evidence="5" id="KW-0862">Zinc</keyword>
<evidence type="ECO:0000256" key="1">
    <source>
        <dbReference type="ARBA" id="ARBA00001947"/>
    </source>
</evidence>
<dbReference type="GO" id="GO:0004222">
    <property type="term" value="F:metalloendopeptidase activity"/>
    <property type="evidence" value="ECO:0007669"/>
    <property type="project" value="TreeGrafter"/>
</dbReference>
<protein>
    <submittedName>
        <fullName evidence="9">Peptidase, M23/M37 family</fullName>
    </submittedName>
</protein>
<evidence type="ECO:0000256" key="6">
    <source>
        <dbReference type="ARBA" id="ARBA00023049"/>
    </source>
</evidence>
<dbReference type="GO" id="GO:0006508">
    <property type="term" value="P:proteolysis"/>
    <property type="evidence" value="ECO:0007669"/>
    <property type="project" value="UniProtKB-KW"/>
</dbReference>
<evidence type="ECO:0000256" key="7">
    <source>
        <dbReference type="SAM" id="Phobius"/>
    </source>
</evidence>
<organism evidence="9">
    <name type="scientific">uncultured Ramlibacter sp</name>
    <dbReference type="NCBI Taxonomy" id="260755"/>
    <lineage>
        <taxon>Bacteria</taxon>
        <taxon>Pseudomonadati</taxon>
        <taxon>Pseudomonadota</taxon>
        <taxon>Betaproteobacteria</taxon>
        <taxon>Burkholderiales</taxon>
        <taxon>Comamonadaceae</taxon>
        <taxon>Ramlibacter</taxon>
        <taxon>environmental samples</taxon>
    </lineage>
</organism>
<proteinExistence type="predicted"/>
<dbReference type="AlphaFoldDB" id="A0A6J4PLE4"/>
<evidence type="ECO:0000259" key="8">
    <source>
        <dbReference type="Pfam" id="PF01551"/>
    </source>
</evidence>
<dbReference type="CDD" id="cd12797">
    <property type="entry name" value="M23_peptidase"/>
    <property type="match status" value="1"/>
</dbReference>
<keyword evidence="7" id="KW-0472">Membrane</keyword>
<keyword evidence="7" id="KW-0812">Transmembrane</keyword>
<dbReference type="PANTHER" id="PTHR21666">
    <property type="entry name" value="PEPTIDASE-RELATED"/>
    <property type="match status" value="1"/>
</dbReference>
<comment type="cofactor">
    <cofactor evidence="1">
        <name>Zn(2+)</name>
        <dbReference type="ChEBI" id="CHEBI:29105"/>
    </cofactor>
</comment>
<evidence type="ECO:0000256" key="5">
    <source>
        <dbReference type="ARBA" id="ARBA00022833"/>
    </source>
</evidence>
<evidence type="ECO:0000313" key="9">
    <source>
        <dbReference type="EMBL" id="CAA9415973.1"/>
    </source>
</evidence>
<keyword evidence="3" id="KW-0479">Metal-binding</keyword>
<gene>
    <name evidence="9" type="ORF">AVDCRST_MAG51-1695</name>
</gene>
<dbReference type="SUPFAM" id="SSF51261">
    <property type="entry name" value="Duplicated hybrid motif"/>
    <property type="match status" value="1"/>
</dbReference>
<feature type="non-terminal residue" evidence="9">
    <location>
        <position position="1"/>
    </location>
</feature>
<dbReference type="Pfam" id="PF01551">
    <property type="entry name" value="Peptidase_M23"/>
    <property type="match status" value="1"/>
</dbReference>
<dbReference type="Gene3D" id="3.10.450.350">
    <property type="match status" value="2"/>
</dbReference>
<accession>A0A6J4PLE4</accession>
<sequence length="454" mass="48416">RGLKKNGLIRSAEDALSSLARAFQHHPRKLTALLAGLLLGGGGGAFAVASFGPDASALPVRQVVEAVEPQALAVQAEALDAHVINLYRSDVVRATDTVDSLLARLGVSDPDAAAYLRQDPLVRTQLLGRAGRIVRAEATEHHALAGLSARWVADDSGTFKRLVISRGANGRLATRVETAPLAAAVRLGSGVVRTSLYAAVDEARIPDEITMQVVDALSSEIDFHRGLRKGDRFSVVYEALEADGEPLRTGRVMSLEFVNNGKAHQAMWFQEPGNKGGYYTLDGKSLTSSYLASPMEFSRVTSGFTMRFHPVLQQWRAHLGVDYAAPSGTPVRTVGDGVVEFAGVQNGFGNVVMVKHNGNDVTLYAHLSRIHVRAGQTVAQGQRIGAVGSTGWATGPHLHFEFRVNGVHHDPVAVARRSQGLTLTAAARPAFDRTSRSMRAQLDAAASTTVASAE</sequence>
<evidence type="ECO:0000256" key="3">
    <source>
        <dbReference type="ARBA" id="ARBA00022723"/>
    </source>
</evidence>
<feature type="domain" description="M23ase beta-sheet core" evidence="8">
    <location>
        <begin position="317"/>
        <end position="411"/>
    </location>
</feature>
<evidence type="ECO:0000256" key="4">
    <source>
        <dbReference type="ARBA" id="ARBA00022801"/>
    </source>
</evidence>
<keyword evidence="4" id="KW-0378">Hydrolase</keyword>
<feature type="transmembrane region" description="Helical" evidence="7">
    <location>
        <begin position="30"/>
        <end position="52"/>
    </location>
</feature>
<keyword evidence="7" id="KW-1133">Transmembrane helix</keyword>
<dbReference type="InterPro" id="IPR011055">
    <property type="entry name" value="Dup_hybrid_motif"/>
</dbReference>
<dbReference type="Gene3D" id="2.70.70.10">
    <property type="entry name" value="Glucose Permease (Domain IIA)"/>
    <property type="match status" value="1"/>
</dbReference>
<keyword evidence="6" id="KW-0482">Metalloprotease</keyword>
<dbReference type="InterPro" id="IPR016047">
    <property type="entry name" value="M23ase_b-sheet_dom"/>
</dbReference>
<evidence type="ECO:0000256" key="2">
    <source>
        <dbReference type="ARBA" id="ARBA00022670"/>
    </source>
</evidence>
<keyword evidence="2" id="KW-0645">Protease</keyword>
<dbReference type="PANTHER" id="PTHR21666:SF288">
    <property type="entry name" value="CELL DIVISION PROTEIN YTFB"/>
    <property type="match status" value="1"/>
</dbReference>